<dbReference type="AlphaFoldDB" id="A0A537LHE0"/>
<accession>A0A537LHE0</accession>
<sequence length="340" mass="37737">MLSQLVGAVAGRNAFYYIAMVSILLVLALSANTAFADFPRVCRAVAQDGYLPHLFAERGRRLVYSYGIYVLAGLCAFLLILFGGVTDRLIPLYAVGAFLAFTLSQTGMVMHWQRAGGRKSRPSMLVNGLGAVATALTVAVVVVAKFAAGAWVTVVLIPAMIVLMVSVRRHYDRVAAETASSTPLDVSLLRPPLVVMPVRDWDKVAQKGLRYALNISPEVHVVHVDIGEDTEHLRRKWPALVEAPTKRAGLATPRLVVLTSPYRDVITPILEYVLDLERRHPNRQVAVLIPEMVEPHWYHYFLHNQRAQWLKALLLLKDGGIVSVKRRRRPHALARAAWSS</sequence>
<comment type="caution">
    <text evidence="6">The sequence shown here is derived from an EMBL/GenBank/DDBJ whole genome shotgun (WGS) entry which is preliminary data.</text>
</comment>
<evidence type="ECO:0000313" key="6">
    <source>
        <dbReference type="EMBL" id="TMJ07428.1"/>
    </source>
</evidence>
<gene>
    <name evidence="6" type="ORF">E6H02_11475</name>
</gene>
<dbReference type="InterPro" id="IPR053153">
    <property type="entry name" value="APC_K+_Transporter"/>
</dbReference>
<organism evidence="6 7">
    <name type="scientific">Candidatus Segetimicrobium genomatis</name>
    <dbReference type="NCBI Taxonomy" id="2569760"/>
    <lineage>
        <taxon>Bacteria</taxon>
        <taxon>Bacillati</taxon>
        <taxon>Candidatus Sysuimicrobiota</taxon>
        <taxon>Candidatus Sysuimicrobiia</taxon>
        <taxon>Candidatus Sysuimicrobiales</taxon>
        <taxon>Candidatus Segetimicrobiaceae</taxon>
        <taxon>Candidatus Segetimicrobium</taxon>
    </lineage>
</organism>
<dbReference type="Proteomes" id="UP000320393">
    <property type="component" value="Unassembled WGS sequence"/>
</dbReference>
<feature type="transmembrane region" description="Helical" evidence="5">
    <location>
        <begin position="63"/>
        <end position="84"/>
    </location>
</feature>
<dbReference type="Gene3D" id="1.20.1740.10">
    <property type="entry name" value="Amino acid/polyamine transporter I"/>
    <property type="match status" value="1"/>
</dbReference>
<comment type="subcellular location">
    <subcellularLocation>
        <location evidence="1">Membrane</location>
        <topology evidence="1">Multi-pass membrane protein</topology>
    </subcellularLocation>
</comment>
<evidence type="ECO:0000313" key="7">
    <source>
        <dbReference type="Proteomes" id="UP000320393"/>
    </source>
</evidence>
<feature type="transmembrane region" description="Helical" evidence="5">
    <location>
        <begin position="14"/>
        <end position="35"/>
    </location>
</feature>
<proteinExistence type="predicted"/>
<dbReference type="GO" id="GO:0016020">
    <property type="term" value="C:membrane"/>
    <property type="evidence" value="ECO:0007669"/>
    <property type="project" value="UniProtKB-SubCell"/>
</dbReference>
<dbReference type="PANTHER" id="PTHR47704">
    <property type="entry name" value="POTASSIUM TRANSPORTER KIMA"/>
    <property type="match status" value="1"/>
</dbReference>
<keyword evidence="3 5" id="KW-1133">Transmembrane helix</keyword>
<protein>
    <submittedName>
        <fullName evidence="6">Amino acid permease</fullName>
    </submittedName>
</protein>
<dbReference type="InterPro" id="IPR002293">
    <property type="entry name" value="AA/rel_permease1"/>
</dbReference>
<evidence type="ECO:0000256" key="2">
    <source>
        <dbReference type="ARBA" id="ARBA00022692"/>
    </source>
</evidence>
<keyword evidence="2 5" id="KW-0812">Transmembrane</keyword>
<name>A0A537LHE0_9BACT</name>
<evidence type="ECO:0000256" key="5">
    <source>
        <dbReference type="SAM" id="Phobius"/>
    </source>
</evidence>
<dbReference type="Pfam" id="PF13520">
    <property type="entry name" value="AA_permease_2"/>
    <property type="match status" value="1"/>
</dbReference>
<keyword evidence="4 5" id="KW-0472">Membrane</keyword>
<dbReference type="PANTHER" id="PTHR47704:SF1">
    <property type="entry name" value="POTASSIUM TRANSPORTER KIMA"/>
    <property type="match status" value="1"/>
</dbReference>
<dbReference type="EMBL" id="VBAM01000484">
    <property type="protein sequence ID" value="TMJ07428.1"/>
    <property type="molecule type" value="Genomic_DNA"/>
</dbReference>
<evidence type="ECO:0000256" key="1">
    <source>
        <dbReference type="ARBA" id="ARBA00004141"/>
    </source>
</evidence>
<reference evidence="6 7" key="1">
    <citation type="journal article" date="2019" name="Nat. Microbiol.">
        <title>Mediterranean grassland soil C-N compound turnover is dependent on rainfall and depth, and is mediated by genomically divergent microorganisms.</title>
        <authorList>
            <person name="Diamond S."/>
            <person name="Andeer P.F."/>
            <person name="Li Z."/>
            <person name="Crits-Christoph A."/>
            <person name="Burstein D."/>
            <person name="Anantharaman K."/>
            <person name="Lane K.R."/>
            <person name="Thomas B.C."/>
            <person name="Pan C."/>
            <person name="Northen T.R."/>
            <person name="Banfield J.F."/>
        </authorList>
    </citation>
    <scope>NUCLEOTIDE SEQUENCE [LARGE SCALE GENOMIC DNA]</scope>
    <source>
        <strain evidence="6">NP_5</strain>
    </source>
</reference>
<feature type="transmembrane region" description="Helical" evidence="5">
    <location>
        <begin position="150"/>
        <end position="167"/>
    </location>
</feature>
<evidence type="ECO:0000256" key="3">
    <source>
        <dbReference type="ARBA" id="ARBA00022989"/>
    </source>
</evidence>
<evidence type="ECO:0000256" key="4">
    <source>
        <dbReference type="ARBA" id="ARBA00023136"/>
    </source>
</evidence>
<feature type="transmembrane region" description="Helical" evidence="5">
    <location>
        <begin position="90"/>
        <end position="112"/>
    </location>
</feature>
<feature type="transmembrane region" description="Helical" evidence="5">
    <location>
        <begin position="124"/>
        <end position="144"/>
    </location>
</feature>
<dbReference type="GO" id="GO:0022857">
    <property type="term" value="F:transmembrane transporter activity"/>
    <property type="evidence" value="ECO:0007669"/>
    <property type="project" value="InterPro"/>
</dbReference>